<evidence type="ECO:0000256" key="1">
    <source>
        <dbReference type="SAM" id="MobiDB-lite"/>
    </source>
</evidence>
<reference evidence="2" key="1">
    <citation type="journal article" date="2020" name="Stud. Mycol.">
        <title>101 Dothideomycetes genomes: a test case for predicting lifestyles and emergence of pathogens.</title>
        <authorList>
            <person name="Haridas S."/>
            <person name="Albert R."/>
            <person name="Binder M."/>
            <person name="Bloem J."/>
            <person name="Labutti K."/>
            <person name="Salamov A."/>
            <person name="Andreopoulos B."/>
            <person name="Baker S."/>
            <person name="Barry K."/>
            <person name="Bills G."/>
            <person name="Bluhm B."/>
            <person name="Cannon C."/>
            <person name="Castanera R."/>
            <person name="Culley D."/>
            <person name="Daum C."/>
            <person name="Ezra D."/>
            <person name="Gonzalez J."/>
            <person name="Henrissat B."/>
            <person name="Kuo A."/>
            <person name="Liang C."/>
            <person name="Lipzen A."/>
            <person name="Lutzoni F."/>
            <person name="Magnuson J."/>
            <person name="Mondo S."/>
            <person name="Nolan M."/>
            <person name="Ohm R."/>
            <person name="Pangilinan J."/>
            <person name="Park H.-J."/>
            <person name="Ramirez L."/>
            <person name="Alfaro M."/>
            <person name="Sun H."/>
            <person name="Tritt A."/>
            <person name="Yoshinaga Y."/>
            <person name="Zwiers L.-H."/>
            <person name="Turgeon B."/>
            <person name="Goodwin S."/>
            <person name="Spatafora J."/>
            <person name="Crous P."/>
            <person name="Grigoriev I."/>
        </authorList>
    </citation>
    <scope>NUCLEOTIDE SEQUENCE</scope>
    <source>
        <strain evidence="2">CBS 115976</strain>
    </source>
</reference>
<feature type="region of interest" description="Disordered" evidence="1">
    <location>
        <begin position="366"/>
        <end position="400"/>
    </location>
</feature>
<name>A0A6A6TVL7_9PEZI</name>
<feature type="compositionally biased region" description="Polar residues" evidence="1">
    <location>
        <begin position="297"/>
        <end position="317"/>
    </location>
</feature>
<dbReference type="EMBL" id="MU004246">
    <property type="protein sequence ID" value="KAF2663371.1"/>
    <property type="molecule type" value="Genomic_DNA"/>
</dbReference>
<dbReference type="AlphaFoldDB" id="A0A6A6TVL7"/>
<feature type="compositionally biased region" description="Polar residues" evidence="1">
    <location>
        <begin position="12"/>
        <end position="23"/>
    </location>
</feature>
<accession>A0A6A6TVL7</accession>
<keyword evidence="3" id="KW-1185">Reference proteome</keyword>
<feature type="region of interest" description="Disordered" evidence="1">
    <location>
        <begin position="296"/>
        <end position="349"/>
    </location>
</feature>
<feature type="compositionally biased region" description="Low complexity" evidence="1">
    <location>
        <begin position="321"/>
        <end position="349"/>
    </location>
</feature>
<feature type="region of interest" description="Disordered" evidence="1">
    <location>
        <begin position="1"/>
        <end position="23"/>
    </location>
</feature>
<protein>
    <submittedName>
        <fullName evidence="2">Uncharacterized protein</fullName>
    </submittedName>
</protein>
<proteinExistence type="predicted"/>
<dbReference type="Proteomes" id="UP000799302">
    <property type="component" value="Unassembled WGS sequence"/>
</dbReference>
<organism evidence="2 3">
    <name type="scientific">Microthyrium microscopicum</name>
    <dbReference type="NCBI Taxonomy" id="703497"/>
    <lineage>
        <taxon>Eukaryota</taxon>
        <taxon>Fungi</taxon>
        <taxon>Dikarya</taxon>
        <taxon>Ascomycota</taxon>
        <taxon>Pezizomycotina</taxon>
        <taxon>Dothideomycetes</taxon>
        <taxon>Dothideomycetes incertae sedis</taxon>
        <taxon>Microthyriales</taxon>
        <taxon>Microthyriaceae</taxon>
        <taxon>Microthyrium</taxon>
    </lineage>
</organism>
<evidence type="ECO:0000313" key="2">
    <source>
        <dbReference type="EMBL" id="KAF2663371.1"/>
    </source>
</evidence>
<feature type="compositionally biased region" description="Acidic residues" evidence="1">
    <location>
        <begin position="544"/>
        <end position="569"/>
    </location>
</feature>
<sequence>MAEFSFNRVDDSGTSSNPNESLLQDNSRRFFSFESEAHTPPAHVPANKVAFTNDPSISISTTTPQIELTSQSSLTDPALTNSQGYVELHTTLTYNTQEPVEQYINPAVLTRGNDCSEPAPNNVTNRFGPGSQFNDLFGDVDTMPSTTLSPGGTGYILQNTNHQSHDLFGPDIGQAQNSSSQLHGSLHYHSALDTQNLMSQTSQHEQAIYSLDLAEATSMNQTISWESSYYSPSKQMQSLDVNYNALSQQSPRSYEPSSEHKQTLVCSGPLHVASTTPCPGPSASLSSDKAQARLINDAQNSPMKSSRTPPRNLTTTAGLMPPAATAPITTAPTTTASATTAPVTTTPATSALGSRALNLSLSLPTGAITPRTTRRSRVAGVVSARNGQQQLTGGPPPLSSTPNIVLPNITNRAPSDLPVVPLADGSYQPVYCPGCGCNAYVITRKVGSDFVQFYSGPKSLRDHAYSVHRIKPTDRNGIELGKGHADRQSHAWLVAAQPNPALTRAQLASLEPVCANSRRHPDIMAEIDEARRHAANRLTLAAEIGDDEDEIEEDIEDEAEEEDVDVDEDEGRRPFKKARK</sequence>
<evidence type="ECO:0000313" key="3">
    <source>
        <dbReference type="Proteomes" id="UP000799302"/>
    </source>
</evidence>
<feature type="region of interest" description="Disordered" evidence="1">
    <location>
        <begin position="541"/>
        <end position="580"/>
    </location>
</feature>
<gene>
    <name evidence="2" type="ORF">BT63DRAFT_419179</name>
</gene>